<evidence type="ECO:0000313" key="2">
    <source>
        <dbReference type="Proteomes" id="UP000215244"/>
    </source>
</evidence>
<dbReference type="Pfam" id="PF11751">
    <property type="entry name" value="PorP_SprF"/>
    <property type="match status" value="1"/>
</dbReference>
<dbReference type="KEGG" id="marb:CJ263_16590"/>
<gene>
    <name evidence="1" type="ORF">CJ263_16590</name>
</gene>
<protein>
    <submittedName>
        <fullName evidence="1">Uncharacterized protein</fullName>
    </submittedName>
</protein>
<name>A0A223V982_9FLAO</name>
<keyword evidence="2" id="KW-1185">Reference proteome</keyword>
<dbReference type="AlphaFoldDB" id="A0A223V982"/>
<dbReference type="EMBL" id="CP022957">
    <property type="protein sequence ID" value="ASV31700.1"/>
    <property type="molecule type" value="Genomic_DNA"/>
</dbReference>
<proteinExistence type="predicted"/>
<sequence length="94" mass="10874">MGRHRGGAILNDRTFIERQTWMAINVSYYIDFDDYPSLYFGKGEVSGILDFGQRFELGASYRYDESISGLFLFNVSNGFNLGYAYETLKSQFHQ</sequence>
<organism evidence="1 2">
    <name type="scientific">Maribacter cobaltidurans</name>
    <dbReference type="NCBI Taxonomy" id="1178778"/>
    <lineage>
        <taxon>Bacteria</taxon>
        <taxon>Pseudomonadati</taxon>
        <taxon>Bacteroidota</taxon>
        <taxon>Flavobacteriia</taxon>
        <taxon>Flavobacteriales</taxon>
        <taxon>Flavobacteriaceae</taxon>
        <taxon>Maribacter</taxon>
    </lineage>
</organism>
<reference evidence="1 2" key="1">
    <citation type="submission" date="2017-08" db="EMBL/GenBank/DDBJ databases">
        <title>The complete genome sequence of Maribacter sp. B1, isolated from deep-sea sediment.</title>
        <authorList>
            <person name="Wu Y.-H."/>
            <person name="Cheng H."/>
            <person name="Xu X.-W."/>
        </authorList>
    </citation>
    <scope>NUCLEOTIDE SEQUENCE [LARGE SCALE GENOMIC DNA]</scope>
    <source>
        <strain evidence="1 2">B1</strain>
    </source>
</reference>
<dbReference type="Proteomes" id="UP000215244">
    <property type="component" value="Chromosome"/>
</dbReference>
<evidence type="ECO:0000313" key="1">
    <source>
        <dbReference type="EMBL" id="ASV31700.1"/>
    </source>
</evidence>
<dbReference type="InterPro" id="IPR019861">
    <property type="entry name" value="PorP/SprF_Bacteroidetes"/>
</dbReference>
<accession>A0A223V982</accession>